<feature type="compositionally biased region" description="Polar residues" evidence="2">
    <location>
        <begin position="82"/>
        <end position="101"/>
    </location>
</feature>
<keyword evidence="1" id="KW-0175">Coiled coil</keyword>
<name>I7M4F7_TETTS</name>
<sequence>MSANKQQILAELKQRDLKSQHGGISLLSVNSRQQQREPNNYIQMHGTPVSQVQRVIPIVQYVTTSPPPFVPQLIKPIQENSKQPLDQNFQSPSRNNSSFKNSIKKDSGSKNVSFYLPNSDQYQGDQQYPISNNKHSNSNSNNNSSTNNLIFQDNKLQNSQKITASNETSPQRVVQQSSRIQLIQNKQKELPQAVENQFLKSGNVNGLISARQSQQSLIKIIPAQKSVEYNLTPLRQVVSAFNTPIRKREDHLSIQQVQERINGGENEKTKEILLSADKERYKIFTDELLDQREKDLKRRIENLELQRNLIDDQLKFKEQQLEKVSSEHQQCSQRIQKLEQTLVDVYQEKEENEKRLNNNINQLHLIIQNLYEQNNKLLQQFQQANNPPQIQQVNQ</sequence>
<dbReference type="InParanoid" id="I7M4F7"/>
<evidence type="ECO:0000256" key="2">
    <source>
        <dbReference type="SAM" id="MobiDB-lite"/>
    </source>
</evidence>
<organism evidence="3 4">
    <name type="scientific">Tetrahymena thermophila (strain SB210)</name>
    <dbReference type="NCBI Taxonomy" id="312017"/>
    <lineage>
        <taxon>Eukaryota</taxon>
        <taxon>Sar</taxon>
        <taxon>Alveolata</taxon>
        <taxon>Ciliophora</taxon>
        <taxon>Intramacronucleata</taxon>
        <taxon>Oligohymenophorea</taxon>
        <taxon>Hymenostomatida</taxon>
        <taxon>Tetrahymenina</taxon>
        <taxon>Tetrahymenidae</taxon>
        <taxon>Tetrahymena</taxon>
    </lineage>
</organism>
<evidence type="ECO:0000256" key="1">
    <source>
        <dbReference type="SAM" id="Coils"/>
    </source>
</evidence>
<proteinExistence type="predicted"/>
<dbReference type="AlphaFoldDB" id="I7M4F7"/>
<dbReference type="HOGENOM" id="CLU_699239_0_0_1"/>
<gene>
    <name evidence="3" type="ORF">TTHERM_00688740</name>
</gene>
<reference evidence="4" key="1">
    <citation type="journal article" date="2006" name="PLoS Biol.">
        <title>Macronuclear genome sequence of the ciliate Tetrahymena thermophila, a model eukaryote.</title>
        <authorList>
            <person name="Eisen J.A."/>
            <person name="Coyne R.S."/>
            <person name="Wu M."/>
            <person name="Wu D."/>
            <person name="Thiagarajan M."/>
            <person name="Wortman J.R."/>
            <person name="Badger J.H."/>
            <person name="Ren Q."/>
            <person name="Amedeo P."/>
            <person name="Jones K.M."/>
            <person name="Tallon L.J."/>
            <person name="Delcher A.L."/>
            <person name="Salzberg S.L."/>
            <person name="Silva J.C."/>
            <person name="Haas B.J."/>
            <person name="Majoros W.H."/>
            <person name="Farzad M."/>
            <person name="Carlton J.M."/>
            <person name="Smith R.K. Jr."/>
            <person name="Garg J."/>
            <person name="Pearlman R.E."/>
            <person name="Karrer K.M."/>
            <person name="Sun L."/>
            <person name="Manning G."/>
            <person name="Elde N.C."/>
            <person name="Turkewitz A.P."/>
            <person name="Asai D.J."/>
            <person name="Wilkes D.E."/>
            <person name="Wang Y."/>
            <person name="Cai H."/>
            <person name="Collins K."/>
            <person name="Stewart B.A."/>
            <person name="Lee S.R."/>
            <person name="Wilamowska K."/>
            <person name="Weinberg Z."/>
            <person name="Ruzzo W.L."/>
            <person name="Wloga D."/>
            <person name="Gaertig J."/>
            <person name="Frankel J."/>
            <person name="Tsao C.-C."/>
            <person name="Gorovsky M.A."/>
            <person name="Keeling P.J."/>
            <person name="Waller R.F."/>
            <person name="Patron N.J."/>
            <person name="Cherry J.M."/>
            <person name="Stover N.A."/>
            <person name="Krieger C.J."/>
            <person name="del Toro C."/>
            <person name="Ryder H.F."/>
            <person name="Williamson S.C."/>
            <person name="Barbeau R.A."/>
            <person name="Hamilton E.P."/>
            <person name="Orias E."/>
        </authorList>
    </citation>
    <scope>NUCLEOTIDE SEQUENCE [LARGE SCALE GENOMIC DNA]</scope>
    <source>
        <strain evidence="4">SB210</strain>
    </source>
</reference>
<feature type="region of interest" description="Disordered" evidence="2">
    <location>
        <begin position="82"/>
        <end position="148"/>
    </location>
</feature>
<feature type="coiled-coil region" evidence="1">
    <location>
        <begin position="286"/>
        <end position="380"/>
    </location>
</feature>
<dbReference type="EMBL" id="GG662260">
    <property type="protein sequence ID" value="EAS06734.1"/>
    <property type="molecule type" value="Genomic_DNA"/>
</dbReference>
<keyword evidence="4" id="KW-1185">Reference proteome</keyword>
<dbReference type="GeneID" id="7844023"/>
<dbReference type="RefSeq" id="XP_001026976.1">
    <property type="nucleotide sequence ID" value="XM_001026976.2"/>
</dbReference>
<protein>
    <submittedName>
        <fullName evidence="3">Uncharacterized protein</fullName>
    </submittedName>
</protein>
<accession>I7M4F7</accession>
<dbReference type="KEGG" id="tet:TTHERM_00688740"/>
<feature type="compositionally biased region" description="Low complexity" evidence="2">
    <location>
        <begin position="131"/>
        <end position="148"/>
    </location>
</feature>
<evidence type="ECO:0000313" key="3">
    <source>
        <dbReference type="EMBL" id="EAS06734.1"/>
    </source>
</evidence>
<evidence type="ECO:0000313" key="4">
    <source>
        <dbReference type="Proteomes" id="UP000009168"/>
    </source>
</evidence>
<dbReference type="Proteomes" id="UP000009168">
    <property type="component" value="Unassembled WGS sequence"/>
</dbReference>
<feature type="compositionally biased region" description="Polar residues" evidence="2">
    <location>
        <begin position="109"/>
        <end position="130"/>
    </location>
</feature>